<name>A0A6J3MFL3_9PEZI</name>
<feature type="region of interest" description="Disordered" evidence="1">
    <location>
        <begin position="124"/>
        <end position="150"/>
    </location>
</feature>
<dbReference type="RefSeq" id="XP_033463801.1">
    <property type="nucleotide sequence ID" value="XM_033598994.1"/>
</dbReference>
<dbReference type="AlphaFoldDB" id="A0A6J3MFL3"/>
<protein>
    <submittedName>
        <fullName evidence="3">Uncharacterized protein</fullName>
    </submittedName>
</protein>
<reference evidence="3" key="1">
    <citation type="submission" date="2020-01" db="EMBL/GenBank/DDBJ databases">
        <authorList>
            <consortium name="DOE Joint Genome Institute"/>
            <person name="Haridas S."/>
            <person name="Albert R."/>
            <person name="Binder M."/>
            <person name="Bloem J."/>
            <person name="Labutti K."/>
            <person name="Salamov A."/>
            <person name="Andreopoulos B."/>
            <person name="Baker S.E."/>
            <person name="Barry K."/>
            <person name="Bills G."/>
            <person name="Bluhm B.H."/>
            <person name="Cannon C."/>
            <person name="Castanera R."/>
            <person name="Culley D.E."/>
            <person name="Daum C."/>
            <person name="Ezra D."/>
            <person name="Gonzalez J.B."/>
            <person name="Henrissat B."/>
            <person name="Kuo A."/>
            <person name="Liang C."/>
            <person name="Lipzen A."/>
            <person name="Lutzoni F."/>
            <person name="Magnuson J."/>
            <person name="Mondo S."/>
            <person name="Nolan M."/>
            <person name="Ohm R."/>
            <person name="Pangilinan J."/>
            <person name="Park H.-J."/>
            <person name="Ramirez L."/>
            <person name="Alfaro M."/>
            <person name="Sun H."/>
            <person name="Tritt A."/>
            <person name="Yoshinaga Y."/>
            <person name="Zwiers L.-H."/>
            <person name="Turgeon B.G."/>
            <person name="Goodwin S.B."/>
            <person name="Spatafora J.W."/>
            <person name="Crous P.W."/>
            <person name="Grigoriev I.V."/>
        </authorList>
    </citation>
    <scope>NUCLEOTIDE SEQUENCE</scope>
    <source>
        <strain evidence="3">CBS 342.82</strain>
    </source>
</reference>
<evidence type="ECO:0000313" key="2">
    <source>
        <dbReference type="Proteomes" id="UP000504637"/>
    </source>
</evidence>
<reference evidence="3" key="2">
    <citation type="submission" date="2020-04" db="EMBL/GenBank/DDBJ databases">
        <authorList>
            <consortium name="NCBI Genome Project"/>
        </authorList>
    </citation>
    <scope>NUCLEOTIDE SEQUENCE</scope>
    <source>
        <strain evidence="3">CBS 342.82</strain>
    </source>
</reference>
<evidence type="ECO:0000313" key="3">
    <source>
        <dbReference type="RefSeq" id="XP_033463801.1"/>
    </source>
</evidence>
<sequence>MSARARTPSHGSIHPHFIGLQLTRTISQHTISFVTTSMTTVSTLRSFGSVFGTRALASQYHCFATTEIYSEYISSHSHSTFAMLKTIVHYDHREVIGLVVMPENECSSSQQAHPERLDAIVDSSQNEGDEPRGDAVSQSSRDAIPLGELSSRQDTREQVVQFHTHLENIQNIFAHQPEIL</sequence>
<keyword evidence="2" id="KW-1185">Reference proteome</keyword>
<dbReference type="Proteomes" id="UP000504637">
    <property type="component" value="Unplaced"/>
</dbReference>
<gene>
    <name evidence="3" type="ORF">K489DRAFT_124980</name>
</gene>
<organism evidence="3">
    <name type="scientific">Dissoconium aciculare CBS 342.82</name>
    <dbReference type="NCBI Taxonomy" id="1314786"/>
    <lineage>
        <taxon>Eukaryota</taxon>
        <taxon>Fungi</taxon>
        <taxon>Dikarya</taxon>
        <taxon>Ascomycota</taxon>
        <taxon>Pezizomycotina</taxon>
        <taxon>Dothideomycetes</taxon>
        <taxon>Dothideomycetidae</taxon>
        <taxon>Mycosphaerellales</taxon>
        <taxon>Dissoconiaceae</taxon>
        <taxon>Dissoconium</taxon>
    </lineage>
</organism>
<reference evidence="3" key="3">
    <citation type="submission" date="2025-08" db="UniProtKB">
        <authorList>
            <consortium name="RefSeq"/>
        </authorList>
    </citation>
    <scope>IDENTIFICATION</scope>
    <source>
        <strain evidence="3">CBS 342.82</strain>
    </source>
</reference>
<proteinExistence type="predicted"/>
<evidence type="ECO:0000256" key="1">
    <source>
        <dbReference type="SAM" id="MobiDB-lite"/>
    </source>
</evidence>
<accession>A0A6J3MFL3</accession>
<dbReference type="GeneID" id="54356793"/>